<dbReference type="Proteomes" id="UP001203207">
    <property type="component" value="Unassembled WGS sequence"/>
</dbReference>
<sequence>MVGVNRQTILYIVPDLTIGGTETTLVHLINNLDPTLYDIHICTITTPNPLRAKLHDHIGYHNIGAEKKESIFATIKFIKLVNSISPDILQTFLRYGNIVSPLPTLFNRKMSVITGIRAVPDNLSAPKDYVERVGLVSSDCVVSNSAAGKEHAIQRGVSPDKIEVIPNGRDMSIFERATPAEDIESLRSKSDTKIVGTVGRLIKRKGHHDLLIAWEEISSEYNNAELVIVGGGREREAIEDRASELGISSSVHLLGTRRDVPDVLEALDIFVFPSHFEGLPGALIEAMASGLPIVATNVDGNAELIEHGTSGLLVPAKEPTQLADALVTLLSDTDRCERYGNTAHQQAILNYSNEKVVTKFDQLYRQLQ</sequence>
<dbReference type="AlphaFoldDB" id="A0AAE3FY65"/>
<dbReference type="PANTHER" id="PTHR12526">
    <property type="entry name" value="GLYCOSYLTRANSFERASE"/>
    <property type="match status" value="1"/>
</dbReference>
<keyword evidence="3" id="KW-0328">Glycosyltransferase</keyword>
<reference evidence="3" key="2">
    <citation type="submission" date="2022-02" db="EMBL/GenBank/DDBJ databases">
        <authorList>
            <person name="Elcheninov A.G."/>
            <person name="Sorokin D.Y."/>
            <person name="Kublanov I.V."/>
        </authorList>
    </citation>
    <scope>NUCLEOTIDE SEQUENCE</scope>
    <source>
        <strain evidence="3">AArc-St2</strain>
    </source>
</reference>
<reference evidence="3" key="1">
    <citation type="journal article" date="2022" name="Syst. Appl. Microbiol.">
        <title>Natronocalculus amylovorans gen. nov., sp. nov., and Natranaeroarchaeum aerophilus sp. nov., dominant culturable amylolytic natronoarchaea from hypersaline soda lakes in southwestern Siberia.</title>
        <authorList>
            <person name="Sorokin D.Y."/>
            <person name="Elcheninov A.G."/>
            <person name="Khizhniak T.V."/>
            <person name="Koenen M."/>
            <person name="Bale N.J."/>
            <person name="Damste J.S.S."/>
            <person name="Kublanov I.V."/>
        </authorList>
    </citation>
    <scope>NUCLEOTIDE SEQUENCE</scope>
    <source>
        <strain evidence="3">AArc-St2</strain>
    </source>
</reference>
<dbReference type="EMBL" id="JAKRVX010000004">
    <property type="protein sequence ID" value="MCL9817479.1"/>
    <property type="molecule type" value="Genomic_DNA"/>
</dbReference>
<dbReference type="PANTHER" id="PTHR12526:SF623">
    <property type="entry name" value="WABG"/>
    <property type="match status" value="1"/>
</dbReference>
<dbReference type="GO" id="GO:0016757">
    <property type="term" value="F:glycosyltransferase activity"/>
    <property type="evidence" value="ECO:0007669"/>
    <property type="project" value="UniProtKB-KW"/>
</dbReference>
<feature type="domain" description="Glycosyl transferase family 1" evidence="1">
    <location>
        <begin position="181"/>
        <end position="345"/>
    </location>
</feature>
<evidence type="ECO:0000313" key="3">
    <source>
        <dbReference type="EMBL" id="MCL9817479.1"/>
    </source>
</evidence>
<protein>
    <submittedName>
        <fullName evidence="3">Glycosyltransferase</fullName>
        <ecNumber evidence="3">2.4.-.-</ecNumber>
    </submittedName>
</protein>
<dbReference type="Gene3D" id="3.40.50.2000">
    <property type="entry name" value="Glycogen Phosphorylase B"/>
    <property type="match status" value="2"/>
</dbReference>
<dbReference type="InterPro" id="IPR001296">
    <property type="entry name" value="Glyco_trans_1"/>
</dbReference>
<gene>
    <name evidence="3" type="ORF">AArcSt2_11040</name>
</gene>
<proteinExistence type="predicted"/>
<dbReference type="RefSeq" id="WP_250584622.1">
    <property type="nucleotide sequence ID" value="NZ_JAKRVX010000004.1"/>
</dbReference>
<dbReference type="EC" id="2.4.-.-" evidence="3"/>
<name>A0AAE3FY65_9EURY</name>
<accession>A0AAE3FY65</accession>
<evidence type="ECO:0000313" key="4">
    <source>
        <dbReference type="Proteomes" id="UP001203207"/>
    </source>
</evidence>
<dbReference type="Pfam" id="PF13439">
    <property type="entry name" value="Glyco_transf_4"/>
    <property type="match status" value="1"/>
</dbReference>
<evidence type="ECO:0000259" key="1">
    <source>
        <dbReference type="Pfam" id="PF00534"/>
    </source>
</evidence>
<evidence type="ECO:0000259" key="2">
    <source>
        <dbReference type="Pfam" id="PF13439"/>
    </source>
</evidence>
<comment type="caution">
    <text evidence="3">The sequence shown here is derived from an EMBL/GenBank/DDBJ whole genome shotgun (WGS) entry which is preliminary data.</text>
</comment>
<dbReference type="InterPro" id="IPR028098">
    <property type="entry name" value="Glyco_trans_4-like_N"/>
</dbReference>
<keyword evidence="4" id="KW-1185">Reference proteome</keyword>
<keyword evidence="3" id="KW-0808">Transferase</keyword>
<organism evidence="3 4">
    <name type="scientific">Natronocalculus amylovorans</name>
    <dbReference type="NCBI Taxonomy" id="2917812"/>
    <lineage>
        <taxon>Archaea</taxon>
        <taxon>Methanobacteriati</taxon>
        <taxon>Methanobacteriota</taxon>
        <taxon>Stenosarchaea group</taxon>
        <taxon>Halobacteria</taxon>
        <taxon>Halobacteriales</taxon>
        <taxon>Haloferacaceae</taxon>
        <taxon>Natronocalculus</taxon>
    </lineage>
</organism>
<dbReference type="Pfam" id="PF00534">
    <property type="entry name" value="Glycos_transf_1"/>
    <property type="match status" value="1"/>
</dbReference>
<feature type="domain" description="Glycosyltransferase subfamily 4-like N-terminal" evidence="2">
    <location>
        <begin position="18"/>
        <end position="171"/>
    </location>
</feature>
<dbReference type="SUPFAM" id="SSF53756">
    <property type="entry name" value="UDP-Glycosyltransferase/glycogen phosphorylase"/>
    <property type="match status" value="1"/>
</dbReference>